<evidence type="ECO:0000313" key="2">
    <source>
        <dbReference type="Proteomes" id="UP000596742"/>
    </source>
</evidence>
<proteinExistence type="predicted"/>
<keyword evidence="2" id="KW-1185">Reference proteome</keyword>
<dbReference type="Proteomes" id="UP000596742">
    <property type="component" value="Unassembled WGS sequence"/>
</dbReference>
<dbReference type="EMBL" id="UYJE01005688">
    <property type="protein sequence ID" value="VDI39418.1"/>
    <property type="molecule type" value="Genomic_DNA"/>
</dbReference>
<accession>A0A8B6ESV7</accession>
<protein>
    <submittedName>
        <fullName evidence="1">Uncharacterized protein</fullName>
    </submittedName>
</protein>
<gene>
    <name evidence="1" type="ORF">MGAL_10B029147</name>
</gene>
<dbReference type="OrthoDB" id="407298at2759"/>
<organism evidence="1 2">
    <name type="scientific">Mytilus galloprovincialis</name>
    <name type="common">Mediterranean mussel</name>
    <dbReference type="NCBI Taxonomy" id="29158"/>
    <lineage>
        <taxon>Eukaryota</taxon>
        <taxon>Metazoa</taxon>
        <taxon>Spiralia</taxon>
        <taxon>Lophotrochozoa</taxon>
        <taxon>Mollusca</taxon>
        <taxon>Bivalvia</taxon>
        <taxon>Autobranchia</taxon>
        <taxon>Pteriomorphia</taxon>
        <taxon>Mytilida</taxon>
        <taxon>Mytiloidea</taxon>
        <taxon>Mytilidae</taxon>
        <taxon>Mytilinae</taxon>
        <taxon>Mytilus</taxon>
    </lineage>
</organism>
<name>A0A8B6ESV7_MYTGA</name>
<sequence>MLTTRRSIHRNENVRASEHKKDYQIQFKIPGLPAHGKEIPDDERFSFDYQSPVTIETVLVCIANRIKLLESMTITKVLSEKGT</sequence>
<dbReference type="AlphaFoldDB" id="A0A8B6ESV7"/>
<reference evidence="1" key="1">
    <citation type="submission" date="2018-11" db="EMBL/GenBank/DDBJ databases">
        <authorList>
            <person name="Alioto T."/>
            <person name="Alioto T."/>
        </authorList>
    </citation>
    <scope>NUCLEOTIDE SEQUENCE</scope>
</reference>
<comment type="caution">
    <text evidence="1">The sequence shown here is derived from an EMBL/GenBank/DDBJ whole genome shotgun (WGS) entry which is preliminary data.</text>
</comment>
<evidence type="ECO:0000313" key="1">
    <source>
        <dbReference type="EMBL" id="VDI39418.1"/>
    </source>
</evidence>